<keyword evidence="1 6" id="KW-0963">Cytoplasm</keyword>
<gene>
    <name evidence="6" type="primary">rnp3</name>
    <name evidence="7" type="ORF">SAMN04515672_2509</name>
</gene>
<keyword evidence="5 6" id="KW-0378">Hydrolase</keyword>
<dbReference type="GO" id="GO:0004526">
    <property type="term" value="F:ribonuclease P activity"/>
    <property type="evidence" value="ECO:0007669"/>
    <property type="project" value="UniProtKB-UniRule"/>
</dbReference>
<keyword evidence="4 6" id="KW-0255">Endonuclease</keyword>
<dbReference type="STRING" id="1095776.SAMN04515672_2509"/>
<dbReference type="GO" id="GO:0001682">
    <property type="term" value="P:tRNA 5'-leader removal"/>
    <property type="evidence" value="ECO:0007669"/>
    <property type="project" value="UniProtKB-UniRule"/>
</dbReference>
<comment type="function">
    <text evidence="6">Part of ribonuclease P, a protein complex that generates mature tRNA molecules by cleaving their 5'-ends.</text>
</comment>
<proteinExistence type="inferred from homology"/>
<dbReference type="AlphaFoldDB" id="A0A1G9A1B5"/>
<dbReference type="EC" id="3.1.26.5" evidence="6"/>
<comment type="similarity">
    <text evidence="6">Belongs to the eukaryotic/archaeal RNase P protein component 3 family.</text>
</comment>
<dbReference type="RefSeq" id="WP_090306733.1">
    <property type="nucleotide sequence ID" value="NZ_FNFE01000003.1"/>
</dbReference>
<reference evidence="8" key="1">
    <citation type="submission" date="2016-10" db="EMBL/GenBank/DDBJ databases">
        <authorList>
            <person name="Varghese N."/>
            <person name="Submissions S."/>
        </authorList>
    </citation>
    <scope>NUCLEOTIDE SEQUENCE [LARGE SCALE GENOMIC DNA]</scope>
    <source>
        <strain evidence="8">B4,CECT 8067,JCM 17497</strain>
    </source>
</reference>
<organism evidence="7 8">
    <name type="scientific">Natronorubrum texcoconense</name>
    <dbReference type="NCBI Taxonomy" id="1095776"/>
    <lineage>
        <taxon>Archaea</taxon>
        <taxon>Methanobacteriati</taxon>
        <taxon>Methanobacteriota</taxon>
        <taxon>Stenosarchaea group</taxon>
        <taxon>Halobacteria</taxon>
        <taxon>Halobacteriales</taxon>
        <taxon>Natrialbaceae</taxon>
        <taxon>Natronorubrum</taxon>
    </lineage>
</organism>
<evidence type="ECO:0000256" key="3">
    <source>
        <dbReference type="ARBA" id="ARBA00022722"/>
    </source>
</evidence>
<keyword evidence="2 6" id="KW-0819">tRNA processing</keyword>
<accession>A0A1G9A1B5</accession>
<dbReference type="InterPro" id="IPR016195">
    <property type="entry name" value="Pol/histidinol_Pase-like"/>
</dbReference>
<keyword evidence="8" id="KW-1185">Reference proteome</keyword>
<dbReference type="Proteomes" id="UP000198882">
    <property type="component" value="Unassembled WGS sequence"/>
</dbReference>
<dbReference type="GO" id="GO:0030677">
    <property type="term" value="C:ribonuclease P complex"/>
    <property type="evidence" value="ECO:0007669"/>
    <property type="project" value="UniProtKB-UniRule"/>
</dbReference>
<dbReference type="Gene3D" id="3.20.20.140">
    <property type="entry name" value="Metal-dependent hydrolases"/>
    <property type="match status" value="1"/>
</dbReference>
<keyword evidence="3 6" id="KW-0540">Nuclease</keyword>
<dbReference type="EMBL" id="FNFE01000003">
    <property type="protein sequence ID" value="SDK20180.1"/>
    <property type="molecule type" value="Genomic_DNA"/>
</dbReference>
<sequence length="234" mass="25885">MYEAVHAHPDGESTVARLAKTAADYGFEGVVVRNHHGSRAEYDAAEIREEYDIDVVEGVEIRADSPQEAGGSVGNYRTDQTIVALHGGTNDMNRFAVENDKVDVLAHPMADHGDINHVLVKAAVENGVRLEFSLSGVLRKSGGRRVREIQSLRKLEEIVDYYDAPYVVSADPASHLELRAPRELIAVGEQLGFSSEFIADGLAEWGRLAERNREIQSESFIEPGVERGRYEKEP</sequence>
<comment type="subunit">
    <text evidence="6">Consists of a catalytic RNA component and at least 4-5 protein subunits.</text>
</comment>
<evidence type="ECO:0000256" key="5">
    <source>
        <dbReference type="ARBA" id="ARBA00022801"/>
    </source>
</evidence>
<dbReference type="OrthoDB" id="85765at2157"/>
<evidence type="ECO:0000256" key="1">
    <source>
        <dbReference type="ARBA" id="ARBA00022490"/>
    </source>
</evidence>
<dbReference type="InterPro" id="IPR023539">
    <property type="entry name" value="RNase_P_comp-3_arc"/>
</dbReference>
<dbReference type="GO" id="GO:0005737">
    <property type="term" value="C:cytoplasm"/>
    <property type="evidence" value="ECO:0007669"/>
    <property type="project" value="UniProtKB-SubCell"/>
</dbReference>
<name>A0A1G9A1B5_9EURY</name>
<evidence type="ECO:0000256" key="6">
    <source>
        <dbReference type="HAMAP-Rule" id="MF_00756"/>
    </source>
</evidence>
<evidence type="ECO:0000313" key="8">
    <source>
        <dbReference type="Proteomes" id="UP000198882"/>
    </source>
</evidence>
<dbReference type="SUPFAM" id="SSF89550">
    <property type="entry name" value="PHP domain-like"/>
    <property type="match status" value="1"/>
</dbReference>
<comment type="catalytic activity">
    <reaction evidence="6">
        <text>Endonucleolytic cleavage of RNA, removing 5'-extranucleotides from tRNA precursor.</text>
        <dbReference type="EC" id="3.1.26.5"/>
    </reaction>
</comment>
<dbReference type="InterPro" id="IPR002738">
    <property type="entry name" value="RNase_P_p30"/>
</dbReference>
<comment type="subcellular location">
    <subcellularLocation>
        <location evidence="6">Cytoplasm</location>
    </subcellularLocation>
</comment>
<evidence type="ECO:0000256" key="4">
    <source>
        <dbReference type="ARBA" id="ARBA00022759"/>
    </source>
</evidence>
<evidence type="ECO:0000256" key="2">
    <source>
        <dbReference type="ARBA" id="ARBA00022694"/>
    </source>
</evidence>
<evidence type="ECO:0000313" key="7">
    <source>
        <dbReference type="EMBL" id="SDK20180.1"/>
    </source>
</evidence>
<dbReference type="HAMAP" id="MF_00756">
    <property type="entry name" value="RNase_P_3"/>
    <property type="match status" value="1"/>
</dbReference>
<dbReference type="Pfam" id="PF01876">
    <property type="entry name" value="RNase_P_p30"/>
    <property type="match status" value="1"/>
</dbReference>
<protein>
    <recommendedName>
        <fullName evidence="6">Ribonuclease P protein component 3</fullName>
        <shortName evidence="6">RNase P component 3</shortName>
        <ecNumber evidence="6">3.1.26.5</ecNumber>
    </recommendedName>
    <alternativeName>
        <fullName evidence="6">Rpp30</fullName>
    </alternativeName>
</protein>